<dbReference type="PANTHER" id="PTHR14226:SF10">
    <property type="entry name" value="TRIACYLGLYCEROL LIPASE 4-RELATED"/>
    <property type="match status" value="1"/>
</dbReference>
<evidence type="ECO:0000256" key="1">
    <source>
        <dbReference type="PROSITE-ProRule" id="PRU01161"/>
    </source>
</evidence>
<comment type="caution">
    <text evidence="1">Lacks conserved residue(s) required for the propagation of feature annotation.</text>
</comment>
<feature type="region of interest" description="Disordered" evidence="2">
    <location>
        <begin position="798"/>
        <end position="844"/>
    </location>
</feature>
<feature type="compositionally biased region" description="Polar residues" evidence="2">
    <location>
        <begin position="631"/>
        <end position="644"/>
    </location>
</feature>
<feature type="active site" description="Nucleophile" evidence="1">
    <location>
        <position position="238"/>
    </location>
</feature>
<dbReference type="Proteomes" id="UP000694255">
    <property type="component" value="Unassembled WGS sequence"/>
</dbReference>
<organism evidence="4 5">
    <name type="scientific">[Candida] subhashii</name>
    <dbReference type="NCBI Taxonomy" id="561895"/>
    <lineage>
        <taxon>Eukaryota</taxon>
        <taxon>Fungi</taxon>
        <taxon>Dikarya</taxon>
        <taxon>Ascomycota</taxon>
        <taxon>Saccharomycotina</taxon>
        <taxon>Pichiomycetes</taxon>
        <taxon>Debaryomycetaceae</taxon>
        <taxon>Spathaspora</taxon>
    </lineage>
</organism>
<feature type="domain" description="PNPLA" evidence="3">
    <location>
        <begin position="205"/>
        <end position="411"/>
    </location>
</feature>
<dbReference type="OrthoDB" id="10049244at2759"/>
<dbReference type="GO" id="GO:0006641">
    <property type="term" value="P:triglyceride metabolic process"/>
    <property type="evidence" value="ECO:0007669"/>
    <property type="project" value="UniProtKB-ARBA"/>
</dbReference>
<feature type="compositionally biased region" description="Basic and acidic residues" evidence="2">
    <location>
        <begin position="925"/>
        <end position="948"/>
    </location>
</feature>
<proteinExistence type="predicted"/>
<protein>
    <submittedName>
        <fullName evidence="4">TGL5</fullName>
    </submittedName>
</protein>
<dbReference type="AlphaFoldDB" id="A0A8J5QIY5"/>
<gene>
    <name evidence="4" type="ORF">J8A68_003528</name>
</gene>
<dbReference type="PANTHER" id="PTHR14226">
    <property type="entry name" value="NEUROPATHY TARGET ESTERASE/SWISS CHEESE D.MELANOGASTER"/>
    <property type="match status" value="1"/>
</dbReference>
<feature type="compositionally biased region" description="Polar residues" evidence="2">
    <location>
        <begin position="683"/>
        <end position="692"/>
    </location>
</feature>
<dbReference type="EMBL" id="JAGSYN010000157">
    <property type="protein sequence ID" value="KAG7662938.1"/>
    <property type="molecule type" value="Genomic_DNA"/>
</dbReference>
<feature type="region of interest" description="Disordered" evidence="2">
    <location>
        <begin position="631"/>
        <end position="697"/>
    </location>
</feature>
<dbReference type="CDD" id="cd07230">
    <property type="entry name" value="Pat_TGL4-5_like"/>
    <property type="match status" value="1"/>
</dbReference>
<feature type="short sequence motif" description="GXSXG" evidence="1">
    <location>
        <begin position="236"/>
        <end position="240"/>
    </location>
</feature>
<evidence type="ECO:0000313" key="4">
    <source>
        <dbReference type="EMBL" id="KAG7662938.1"/>
    </source>
</evidence>
<dbReference type="Pfam" id="PF11815">
    <property type="entry name" value="DUF3336"/>
    <property type="match status" value="1"/>
</dbReference>
<dbReference type="PROSITE" id="PS51635">
    <property type="entry name" value="PNPLA"/>
    <property type="match status" value="1"/>
</dbReference>
<keyword evidence="5" id="KW-1185">Reference proteome</keyword>
<keyword evidence="1" id="KW-0442">Lipid degradation</keyword>
<dbReference type="GO" id="GO:0004806">
    <property type="term" value="F:triacylglycerol lipase activity"/>
    <property type="evidence" value="ECO:0007669"/>
    <property type="project" value="InterPro"/>
</dbReference>
<feature type="compositionally biased region" description="Basic residues" evidence="2">
    <location>
        <begin position="592"/>
        <end position="604"/>
    </location>
</feature>
<dbReference type="InterPro" id="IPR050301">
    <property type="entry name" value="NTE"/>
</dbReference>
<name>A0A8J5QIY5_9ASCO</name>
<keyword evidence="1" id="KW-0443">Lipid metabolism</keyword>
<keyword evidence="1" id="KW-0378">Hydrolase</keyword>
<evidence type="ECO:0000259" key="3">
    <source>
        <dbReference type="PROSITE" id="PS51635"/>
    </source>
</evidence>
<comment type="caution">
    <text evidence="4">The sequence shown here is derived from an EMBL/GenBank/DDBJ whole genome shotgun (WGS) entry which is preliminary data.</text>
</comment>
<feature type="region of interest" description="Disordered" evidence="2">
    <location>
        <begin position="902"/>
        <end position="982"/>
    </location>
</feature>
<evidence type="ECO:0000256" key="2">
    <source>
        <dbReference type="SAM" id="MobiDB-lite"/>
    </source>
</evidence>
<sequence length="982" mass="110792">MSDSLALIPLQPRPLQLNEIVPALFEQYHEIKPQVKQPNGNYNWIKSFPIINRFFGGRNEKSLLIRHLLEQQELATSYQTWLEISLKLDELMGNNTWKSDPRSELYDFELVYNNLQEMRKARLSGDYKLLLYLVRTKWVRNLGNMGDSHLYRHSYVGTKKLIEEYIQECKVSLDYLLNNKEVDLDDRYLLGMLIQTRKNIGRTALVLSGGSTFGVFHIGVLATLFENNVLPRIISGSSAGSIMASILCSYSHEATLEILANFPRDKWDIFEVEDKEDIANLPTFKQLLHYLGHFIKYGTLFDIVGLQRTMANYLGDLTFREAYNRTGKILNISVSPGTIHEQSKLLNYLTAPNCLIWSAVCASCSLPGIFPSCIVYEKNPKTNEIHEWNNDVSTKYTDGSVENDLPIARLSEMFNVDHIVAVQVNPHVVSVMRISVNNIGGDVEGEFHHKLKHGLTNVYDFVSSEIVHYLQMLGELDVGKELMSKVIAVLSQSYSGDITIMHKYKMLDLLNLFKNPNEEFLLDFFCRGAKAAWPKVSIIHNNCGVEFALDKAISLLRGRIITSTNNRISYSIHSEVHKSLSMHKGLPKSVSFHKRIPPGIKRHNSASGSIGSKRNISAILRTKGYPISSKGQLNISVSSEGTGTSSPKRKMISSSSYSQLSNKIHDDASTLVNDENDSDENHQQPSRQQLLTKAQKDATEARLKVRKAKSSGNFRFNIDSYLNSQQEKNTAAFKKFKNDRVPLDAKSNPYLDDESSMYSVKNVAGLPAMHVRGNSTSSLRSGDLATVEILEPESSAFKEKANLPSRSRSNSHQNSYIGLNRLKNERSSSNLRQYSDSTTAGVVGDDDTYSLNWAALEKSMADKLGELHIDGHDEDLFEIPNVTWQQDDVDEQDLADALDDENFENAVTEEEEDEEEESSSLNADEDNHHQPREYVGKVEEDEGYHNDDDTLEEEIAPHADLGHSDSIESEEPVNQYYGSVFS</sequence>
<feature type="compositionally biased region" description="Polar residues" evidence="2">
    <location>
        <begin position="827"/>
        <end position="840"/>
    </location>
</feature>
<feature type="compositionally biased region" description="Acidic residues" evidence="2">
    <location>
        <begin position="902"/>
        <end position="918"/>
    </location>
</feature>
<dbReference type="RefSeq" id="XP_049263171.1">
    <property type="nucleotide sequence ID" value="XM_049407394.1"/>
</dbReference>
<feature type="compositionally biased region" description="Polar residues" evidence="2">
    <location>
        <begin position="804"/>
        <end position="817"/>
    </location>
</feature>
<dbReference type="GeneID" id="73470328"/>
<feature type="region of interest" description="Disordered" evidence="2">
    <location>
        <begin position="592"/>
        <end position="612"/>
    </location>
</feature>
<evidence type="ECO:0000313" key="5">
    <source>
        <dbReference type="Proteomes" id="UP000694255"/>
    </source>
</evidence>
<dbReference type="InterPro" id="IPR021771">
    <property type="entry name" value="Triacylglycerol_lipase_N"/>
</dbReference>
<reference evidence="4 5" key="1">
    <citation type="journal article" date="2021" name="DNA Res.">
        <title>Genome analysis of Candida subhashii reveals its hybrid nature and dual mitochondrial genome conformations.</title>
        <authorList>
            <person name="Mixao V."/>
            <person name="Hegedusova E."/>
            <person name="Saus E."/>
            <person name="Pryszcz L.P."/>
            <person name="Cillingova A."/>
            <person name="Nosek J."/>
            <person name="Gabaldon T."/>
        </authorList>
    </citation>
    <scope>NUCLEOTIDE SEQUENCE [LARGE SCALE GENOMIC DNA]</scope>
    <source>
        <strain evidence="4 5">CBS 10753</strain>
    </source>
</reference>
<accession>A0A8J5QIY5</accession>
<dbReference type="InterPro" id="IPR002641">
    <property type="entry name" value="PNPLA_dom"/>
</dbReference>
<feature type="compositionally biased region" description="Basic and acidic residues" evidence="2">
    <location>
        <begin position="955"/>
        <end position="966"/>
    </location>
</feature>
<feature type="active site" description="Proton acceptor" evidence="1">
    <location>
        <position position="398"/>
    </location>
</feature>
<dbReference type="GO" id="GO:0016042">
    <property type="term" value="P:lipid catabolic process"/>
    <property type="evidence" value="ECO:0007669"/>
    <property type="project" value="UniProtKB-UniRule"/>
</dbReference>
<dbReference type="Pfam" id="PF01734">
    <property type="entry name" value="Patatin"/>
    <property type="match status" value="1"/>
</dbReference>